<sequence length="247" mass="28705">MDPKGLFLCARYSAAPNFFGYCGPDENRSLIQHLKEKKADKEVQSILSEFESLYLNLNLIARENKIRDPFDTKVVEAYWIGNPLLTHIKNIDYVSLLKEKFELEKKMGNEAFSRLKYKFLNNKLLPQHSFHVFNIFKRTGNLVVNQTLATMDSCRISFGQVVNPDSLLTRNVIVRTKPLEKMGGKLHLGRKTLKSLRVDYRGKIFLKELNVGDWVSFHWGFVCDLLTAEQVKNLEFYTQKAIDFYNI</sequence>
<reference evidence="1 2" key="1">
    <citation type="journal article" date="2016" name="Nat. Commun.">
        <title>Thousands of microbial genomes shed light on interconnected biogeochemical processes in an aquifer system.</title>
        <authorList>
            <person name="Anantharaman K."/>
            <person name="Brown C.T."/>
            <person name="Hug L.A."/>
            <person name="Sharon I."/>
            <person name="Castelle C.J."/>
            <person name="Probst A.J."/>
            <person name="Thomas B.C."/>
            <person name="Singh A."/>
            <person name="Wilkins M.J."/>
            <person name="Karaoz U."/>
            <person name="Brodie E.L."/>
            <person name="Williams K.H."/>
            <person name="Hubbard S.S."/>
            <person name="Banfield J.F."/>
        </authorList>
    </citation>
    <scope>NUCLEOTIDE SEQUENCE [LARGE SCALE GENOMIC DNA]</scope>
</reference>
<proteinExistence type="predicted"/>
<dbReference type="Proteomes" id="UP000178597">
    <property type="component" value="Unassembled WGS sequence"/>
</dbReference>
<dbReference type="STRING" id="1802040.A3C28_05795"/>
<dbReference type="AlphaFoldDB" id="A0A1F7H6J2"/>
<gene>
    <name evidence="1" type="ORF">A3C28_05795</name>
</gene>
<dbReference type="InterPro" id="IPR045660">
    <property type="entry name" value="DUF6390"/>
</dbReference>
<protein>
    <submittedName>
        <fullName evidence="1">Uncharacterized protein</fullName>
    </submittedName>
</protein>
<evidence type="ECO:0000313" key="1">
    <source>
        <dbReference type="EMBL" id="OGK26871.1"/>
    </source>
</evidence>
<evidence type="ECO:0000313" key="2">
    <source>
        <dbReference type="Proteomes" id="UP000178597"/>
    </source>
</evidence>
<dbReference type="EMBL" id="MFZP01000035">
    <property type="protein sequence ID" value="OGK26871.1"/>
    <property type="molecule type" value="Genomic_DNA"/>
</dbReference>
<name>A0A1F7H6J2_9BACT</name>
<dbReference type="Pfam" id="PF19927">
    <property type="entry name" value="DUF6390"/>
    <property type="match status" value="1"/>
</dbReference>
<organism evidence="1 2">
    <name type="scientific">Candidatus Roizmanbacteria bacterium RIFCSPHIGHO2_02_FULL_39_9</name>
    <dbReference type="NCBI Taxonomy" id="1802040"/>
    <lineage>
        <taxon>Bacteria</taxon>
        <taxon>Candidatus Roizmaniibacteriota</taxon>
    </lineage>
</organism>
<accession>A0A1F7H6J2</accession>
<comment type="caution">
    <text evidence="1">The sequence shown here is derived from an EMBL/GenBank/DDBJ whole genome shotgun (WGS) entry which is preliminary data.</text>
</comment>